<evidence type="ECO:0000313" key="2">
    <source>
        <dbReference type="EMBL" id="MPN06287.1"/>
    </source>
</evidence>
<gene>
    <name evidence="2" type="ORF">SDC9_153543</name>
</gene>
<reference evidence="2" key="1">
    <citation type="submission" date="2019-08" db="EMBL/GenBank/DDBJ databases">
        <authorList>
            <person name="Kucharzyk K."/>
            <person name="Murdoch R.W."/>
            <person name="Higgins S."/>
            <person name="Loffler F."/>
        </authorList>
    </citation>
    <scope>NUCLEOTIDE SEQUENCE</scope>
</reference>
<proteinExistence type="predicted"/>
<sequence length="147" mass="16830">MILLPYKSSPMTVINLVSTPSLIRFSAIFLPTPPRETLILPGFESFDFKLLLEKPRISILAPPITETKFSLLIIYPLPLMYPFLIKLVICTPTEDLVIPNNFASSFWEIKGLFLIKYKTSSSLLVIFSSLYTSAYFINYCLLKIYHI</sequence>
<keyword evidence="1" id="KW-0812">Transmembrane</keyword>
<organism evidence="2">
    <name type="scientific">bioreactor metagenome</name>
    <dbReference type="NCBI Taxonomy" id="1076179"/>
    <lineage>
        <taxon>unclassified sequences</taxon>
        <taxon>metagenomes</taxon>
        <taxon>ecological metagenomes</taxon>
    </lineage>
</organism>
<dbReference type="EMBL" id="VSSQ01052189">
    <property type="protein sequence ID" value="MPN06287.1"/>
    <property type="molecule type" value="Genomic_DNA"/>
</dbReference>
<evidence type="ECO:0000256" key="1">
    <source>
        <dbReference type="SAM" id="Phobius"/>
    </source>
</evidence>
<keyword evidence="1" id="KW-1133">Transmembrane helix</keyword>
<feature type="transmembrane region" description="Helical" evidence="1">
    <location>
        <begin position="122"/>
        <end position="142"/>
    </location>
</feature>
<keyword evidence="1" id="KW-0472">Membrane</keyword>
<name>A0A645EWN7_9ZZZZ</name>
<accession>A0A645EWN7</accession>
<protein>
    <submittedName>
        <fullName evidence="2">Uncharacterized protein</fullName>
    </submittedName>
</protein>
<dbReference type="AlphaFoldDB" id="A0A645EWN7"/>
<comment type="caution">
    <text evidence="2">The sequence shown here is derived from an EMBL/GenBank/DDBJ whole genome shotgun (WGS) entry which is preliminary data.</text>
</comment>